<evidence type="ECO:0000313" key="3">
    <source>
        <dbReference type="Proteomes" id="UP000023152"/>
    </source>
</evidence>
<dbReference type="Proteomes" id="UP000023152">
    <property type="component" value="Unassembled WGS sequence"/>
</dbReference>
<reference evidence="2 3" key="1">
    <citation type="journal article" date="2013" name="Curr. Biol.">
        <title>The Genome of the Foraminiferan Reticulomyxa filosa.</title>
        <authorList>
            <person name="Glockner G."/>
            <person name="Hulsmann N."/>
            <person name="Schleicher M."/>
            <person name="Noegel A.A."/>
            <person name="Eichinger L."/>
            <person name="Gallinger C."/>
            <person name="Pawlowski J."/>
            <person name="Sierra R."/>
            <person name="Euteneuer U."/>
            <person name="Pillet L."/>
            <person name="Moustafa A."/>
            <person name="Platzer M."/>
            <person name="Groth M."/>
            <person name="Szafranski K."/>
            <person name="Schliwa M."/>
        </authorList>
    </citation>
    <scope>NUCLEOTIDE SEQUENCE [LARGE SCALE GENOMIC DNA]</scope>
</reference>
<dbReference type="EMBL" id="ASPP01002892">
    <property type="protein sequence ID" value="ETO34082.1"/>
    <property type="molecule type" value="Genomic_DNA"/>
</dbReference>
<dbReference type="AlphaFoldDB" id="X6P8V8"/>
<name>X6P8V8_RETFI</name>
<feature type="compositionally biased region" description="Pro residues" evidence="1">
    <location>
        <begin position="107"/>
        <end position="118"/>
    </location>
</feature>
<feature type="region of interest" description="Disordered" evidence="1">
    <location>
        <begin position="180"/>
        <end position="229"/>
    </location>
</feature>
<comment type="caution">
    <text evidence="2">The sequence shown here is derived from an EMBL/GenBank/DDBJ whole genome shotgun (WGS) entry which is preliminary data.</text>
</comment>
<feature type="compositionally biased region" description="Low complexity" evidence="1">
    <location>
        <begin position="9"/>
        <end position="27"/>
    </location>
</feature>
<proteinExistence type="predicted"/>
<evidence type="ECO:0000313" key="2">
    <source>
        <dbReference type="EMBL" id="ETO34082.1"/>
    </source>
</evidence>
<protein>
    <submittedName>
        <fullName evidence="2">SET domain-containing protein</fullName>
    </submittedName>
</protein>
<feature type="region of interest" description="Disordered" evidence="1">
    <location>
        <begin position="1"/>
        <end position="46"/>
    </location>
</feature>
<keyword evidence="3" id="KW-1185">Reference proteome</keyword>
<gene>
    <name evidence="2" type="ORF">RFI_03016</name>
</gene>
<feature type="compositionally biased region" description="Polar residues" evidence="1">
    <location>
        <begin position="193"/>
        <end position="217"/>
    </location>
</feature>
<sequence length="229" mass="24551">MITHKMDDLSLISNDSNHSNSNSTDNIASQLTQPGVSALKNKKMKKPRRLVYDPTGVVNAERNASASDPISKTTAATTTTGTSTIATITTADSDLHSFSKLVGQPRPAVPPPKPPPVLSPIQDAPESEERATSTRTTNFTFNLNDHADPVCPSTTNSQDHPNPISLVKNDSISLLLEEEAQISTPRNIDPSEEQNPSTTRNVGVPSVASTPTLSGVDSQFEWGSRSPRR</sequence>
<feature type="region of interest" description="Disordered" evidence="1">
    <location>
        <begin position="104"/>
        <end position="164"/>
    </location>
</feature>
<accession>X6P8V8</accession>
<evidence type="ECO:0000256" key="1">
    <source>
        <dbReference type="SAM" id="MobiDB-lite"/>
    </source>
</evidence>
<organism evidence="2 3">
    <name type="scientific">Reticulomyxa filosa</name>
    <dbReference type="NCBI Taxonomy" id="46433"/>
    <lineage>
        <taxon>Eukaryota</taxon>
        <taxon>Sar</taxon>
        <taxon>Rhizaria</taxon>
        <taxon>Retaria</taxon>
        <taxon>Foraminifera</taxon>
        <taxon>Monothalamids</taxon>
        <taxon>Reticulomyxidae</taxon>
        <taxon>Reticulomyxa</taxon>
    </lineage>
</organism>